<dbReference type="Pfam" id="PF05738">
    <property type="entry name" value="Cna_B"/>
    <property type="match status" value="2"/>
</dbReference>
<dbReference type="PROSITE" id="PS01180">
    <property type="entry name" value="CUB"/>
    <property type="match status" value="1"/>
</dbReference>
<dbReference type="Proteomes" id="UP001457898">
    <property type="component" value="Unassembled WGS sequence"/>
</dbReference>
<dbReference type="EMBL" id="JBBMFP010000008">
    <property type="protein sequence ID" value="MEQ2431427.1"/>
    <property type="molecule type" value="Genomic_DNA"/>
</dbReference>
<feature type="compositionally biased region" description="Low complexity" evidence="2">
    <location>
        <begin position="7"/>
        <end position="30"/>
    </location>
</feature>
<dbReference type="Gene3D" id="2.60.40.1140">
    <property type="entry name" value="Collagen-binding surface protein Cna, B-type domain"/>
    <property type="match status" value="2"/>
</dbReference>
<sequence length="1619" mass="183955">MRTNTGEETLNNSNTEISTSTNESNATSEEVATDSNSDKLDNNVTSEEISISDISSNDMENSEEATNNTVSLQSDDTEDEEVSTDNWELGLVFYDSTVDNGKTPLTSIEWDASDGEAGEGIPRVITVQINYKNTNAVTTYNPGELKIKIPNLMYNQDANPSQNGGGESRLGWSSIVGANDSTHTGYDWNFNGVKYNQGTSDSIYTSLNSSVEDMVFTNANIIEEKSNFEGSIQVVYTLTPWMENGSIKTSASSSTPYTPERFEDECIHNFYKELQAEIENIARSNKVIFDYTRTYIHPWNIVPVTLKKTAAKISSYDGLAENASDYIWVNYKFNAQGLSTSTDYSESYPDLHVYYYQATIHDNIPDECVVYNNSGNLLEKSDNGEYIWDYKSGGIYVGYPKSIYNENNGNLIITNTADIYGAYRNRIPDAKLDTASVTINLAEFDFIYSGDLYRVDKTTNEPSKKDYVSMRYQDIVNNWTHNSSGWYLFPTAIYTGTPMTVRVGDDLLYATDENNNYVKLEDDEYYFSSIQSFSLKNGNGNSIPYGKYDCELFIRYAGETEYVSYEKFKNGYGGDKSKYYPDGKGVWVFSEEDKVVGWYINIYDMKESLVPTSIGTNAESFITYVRMKKEDISQTGTLYNFDYVQVYFKDKDGNYVLQNNVGEDSYVTPITKQEIMNYDIETYGHYIQRDCAYQLWNYYSVKKKNNYLYSPKSFSSITQDATNEQFLGSFNIGGIISMDNNFNSNYIEQYDENSLVKGFVIYDLLPEGMRLISTKEEILASIVTTNSSQSNQMSGTLYPSSTTIINQIFLYRLNGTRVNVDEYLKMFKENATVKISNNWNNTGRTKIEIKLDLSDDPLIFGSTSSSLYLGIRATCKYAISYDSFLEYGNVWENYCYGKSLGGNLYEGMSIQDNGKYDSDASDINENGNTTEKISYQKATTTITSVISTHQDVTKYVQTDKSNYSTGTVKASPASEYTYKLRARIGSADVTNFVIYDSIEEYVQDPYSFEQSFITAYGTKKHWNGEFLGVDTSYAESKGYKVKVYYSEDVKAGNLSEDNSWKEYSDSVDKSKVKSLAFEYLDKDDETLKAVLPANSQTYVLVKMQAPPEENRKILSYNGCRTQWNALDDYDRPVDFITGINSNIVKVSLSDYYDLTVNKIWIDEDNKWELRPDSVDIILKKDGIEVDRKTITKDNLSVTFTDLLVEDSDRYTIEEESLLLYSSSIEYNELEDCYEITNTLKDNIFKDISGTKTWVGDTESKRPKSITIKLLKDGKVYRTTTTNAEKDWKYTFSKVPIYNADETKCVYSVEEEPVERYTVQYVLPSNGLAITFNSKCQTEKVTYDYVEIYYKLDGETYKLGKWGGTTLAGQTVNIPTNDFYLYWRTDGSGNNYYGFSIDSIEPADVSVTGTRATLPNYTVTELFGKEYPETAHNPYPNSQNLLWHYTGSPANEFDIINTYEGADAINLSFIKAISGTDEAWKYMKLDKDALYKFQVTMKNQDTGDIISVPIDNKETITVREVPVGTYTITEKDDMYFDFVDMEALNSAEGVTFEKVGNDYVLTITEDASDEETLQIKVNNKIEPDRPYEDKEDKTNLFSFSDSSGSEEVSLFSRIADFFTN</sequence>
<dbReference type="SUPFAM" id="SSF49478">
    <property type="entry name" value="Cna protein B-type domain"/>
    <property type="match status" value="2"/>
</dbReference>
<accession>A0ABV1DP70</accession>
<evidence type="ECO:0000313" key="4">
    <source>
        <dbReference type="EMBL" id="MEQ2431427.1"/>
    </source>
</evidence>
<organism evidence="4 5">
    <name type="scientific">Blautia caccae</name>
    <dbReference type="NCBI Taxonomy" id="3133175"/>
    <lineage>
        <taxon>Bacteria</taxon>
        <taxon>Bacillati</taxon>
        <taxon>Bacillota</taxon>
        <taxon>Clostridia</taxon>
        <taxon>Lachnospirales</taxon>
        <taxon>Lachnospiraceae</taxon>
        <taxon>Blautia</taxon>
    </lineage>
</organism>
<protein>
    <submittedName>
        <fullName evidence="4">Cna B-type domain-containing protein</fullName>
    </submittedName>
</protein>
<evidence type="ECO:0000256" key="2">
    <source>
        <dbReference type="SAM" id="MobiDB-lite"/>
    </source>
</evidence>
<comment type="caution">
    <text evidence="4">The sequence shown here is derived from an EMBL/GenBank/DDBJ whole genome shotgun (WGS) entry which is preliminary data.</text>
</comment>
<dbReference type="CDD" id="cd00222">
    <property type="entry name" value="CollagenBindB"/>
    <property type="match status" value="2"/>
</dbReference>
<keyword evidence="1" id="KW-1015">Disulfide bond</keyword>
<feature type="region of interest" description="Disordered" evidence="2">
    <location>
        <begin position="1"/>
        <end position="84"/>
    </location>
</feature>
<dbReference type="InterPro" id="IPR008454">
    <property type="entry name" value="Collagen-bd_Cna-like_B-typ_dom"/>
</dbReference>
<proteinExistence type="predicted"/>
<name>A0ABV1DP70_9FIRM</name>
<keyword evidence="5" id="KW-1185">Reference proteome</keyword>
<gene>
    <name evidence="4" type="ORF">WMO65_10470</name>
</gene>
<reference evidence="4 5" key="1">
    <citation type="submission" date="2024-03" db="EMBL/GenBank/DDBJ databases">
        <title>Human intestinal bacterial collection.</title>
        <authorList>
            <person name="Pauvert C."/>
            <person name="Hitch T.C.A."/>
            <person name="Clavel T."/>
        </authorList>
    </citation>
    <scope>NUCLEOTIDE SEQUENCE [LARGE SCALE GENOMIC DNA]</scope>
    <source>
        <strain evidence="4 5">CLA-SR-H028</strain>
    </source>
</reference>
<feature type="domain" description="CUB" evidence="3">
    <location>
        <begin position="1272"/>
        <end position="1401"/>
    </location>
</feature>
<evidence type="ECO:0000313" key="5">
    <source>
        <dbReference type="Proteomes" id="UP001457898"/>
    </source>
</evidence>
<feature type="compositionally biased region" description="Low complexity" evidence="2">
    <location>
        <begin position="46"/>
        <end position="59"/>
    </location>
</feature>
<evidence type="ECO:0000256" key="1">
    <source>
        <dbReference type="ARBA" id="ARBA00023157"/>
    </source>
</evidence>
<dbReference type="RefSeq" id="WP_148391682.1">
    <property type="nucleotide sequence ID" value="NZ_JBBMFP010000008.1"/>
</dbReference>
<evidence type="ECO:0000259" key="3">
    <source>
        <dbReference type="PROSITE" id="PS01180"/>
    </source>
</evidence>
<dbReference type="InterPro" id="IPR000859">
    <property type="entry name" value="CUB_dom"/>
</dbReference>